<keyword evidence="12" id="KW-1185">Reference proteome</keyword>
<proteinExistence type="inferred from homology"/>
<keyword evidence="8 9" id="KW-0378">Hydrolase</keyword>
<evidence type="ECO:0000256" key="9">
    <source>
        <dbReference type="RuleBase" id="RU361270"/>
    </source>
</evidence>
<dbReference type="InterPro" id="IPR014306">
    <property type="entry name" value="Hydroxyisourate_hydrolase"/>
</dbReference>
<name>A0ABS7YQV8_9VIBR</name>
<gene>
    <name evidence="11" type="primary">uraH</name>
    <name evidence="11" type="ORF">LDJ79_15060</name>
</gene>
<evidence type="ECO:0000256" key="6">
    <source>
        <dbReference type="ARBA" id="ARBA00017539"/>
    </source>
</evidence>
<evidence type="ECO:0000256" key="7">
    <source>
        <dbReference type="ARBA" id="ARBA00022631"/>
    </source>
</evidence>
<dbReference type="GO" id="GO:0033971">
    <property type="term" value="F:hydroxyisourate hydrolase activity"/>
    <property type="evidence" value="ECO:0007669"/>
    <property type="project" value="UniProtKB-EC"/>
</dbReference>
<evidence type="ECO:0000259" key="10">
    <source>
        <dbReference type="Pfam" id="PF00576"/>
    </source>
</evidence>
<dbReference type="EC" id="3.5.2.17" evidence="5 9"/>
<sequence length="107" mass="11882">MSQLSCHVLDNTNGIPASDITVKVFRLGSFECLAEGITGADGRVDFGDTHFAAGNYTLRFLVAPYCEAQFGQVFFPMIDIHFTITDKRHYHIPLLLSPFAFSSYRGS</sequence>
<dbReference type="InterPro" id="IPR023418">
    <property type="entry name" value="Thyroxine_BS"/>
</dbReference>
<keyword evidence="7 9" id="KW-0659">Purine metabolism</keyword>
<dbReference type="CDD" id="cd05822">
    <property type="entry name" value="TLP_HIUase"/>
    <property type="match status" value="1"/>
</dbReference>
<comment type="caution">
    <text evidence="11">The sequence shown here is derived from an EMBL/GenBank/DDBJ whole genome shotgun (WGS) entry which is preliminary data.</text>
</comment>
<feature type="domain" description="Transthyretin/hydroxyisourate hydrolase" evidence="10">
    <location>
        <begin position="4"/>
        <end position="106"/>
    </location>
</feature>
<organism evidence="11 12">
    <name type="scientific">Vibrio tritonius</name>
    <dbReference type="NCBI Taxonomy" id="1435069"/>
    <lineage>
        <taxon>Bacteria</taxon>
        <taxon>Pseudomonadati</taxon>
        <taxon>Pseudomonadota</taxon>
        <taxon>Gammaproteobacteria</taxon>
        <taxon>Vibrionales</taxon>
        <taxon>Vibrionaceae</taxon>
        <taxon>Vibrio</taxon>
    </lineage>
</organism>
<evidence type="ECO:0000256" key="2">
    <source>
        <dbReference type="ARBA" id="ARBA00002704"/>
    </source>
</evidence>
<accession>A0ABS7YQV8</accession>
<dbReference type="SUPFAM" id="SSF49472">
    <property type="entry name" value="Transthyretin (synonym: prealbumin)"/>
    <property type="match status" value="1"/>
</dbReference>
<evidence type="ECO:0000256" key="3">
    <source>
        <dbReference type="ARBA" id="ARBA00009850"/>
    </source>
</evidence>
<dbReference type="Proteomes" id="UP001199044">
    <property type="component" value="Unassembled WGS sequence"/>
</dbReference>
<dbReference type="InterPro" id="IPR036817">
    <property type="entry name" value="Transthyretin/HIU_hydrolase_sf"/>
</dbReference>
<dbReference type="Pfam" id="PF00576">
    <property type="entry name" value="Transthyretin"/>
    <property type="match status" value="1"/>
</dbReference>
<evidence type="ECO:0000313" key="11">
    <source>
        <dbReference type="EMBL" id="MCA2017442.1"/>
    </source>
</evidence>
<dbReference type="RefSeq" id="WP_068717651.1">
    <property type="nucleotide sequence ID" value="NZ_AP014636.1"/>
</dbReference>
<dbReference type="NCBIfam" id="TIGR02962">
    <property type="entry name" value="hdxy_isourate"/>
    <property type="match status" value="1"/>
</dbReference>
<dbReference type="PANTHER" id="PTHR10395">
    <property type="entry name" value="URICASE AND TRANSTHYRETIN-RELATED"/>
    <property type="match status" value="1"/>
</dbReference>
<evidence type="ECO:0000256" key="5">
    <source>
        <dbReference type="ARBA" id="ARBA00012609"/>
    </source>
</evidence>
<comment type="subunit">
    <text evidence="4 9">Homotetramer.</text>
</comment>
<dbReference type="InterPro" id="IPR000895">
    <property type="entry name" value="Transthyretin/HIU_hydrolase"/>
</dbReference>
<dbReference type="PROSITE" id="PS00768">
    <property type="entry name" value="TRANSTHYRETIN_1"/>
    <property type="match status" value="1"/>
</dbReference>
<protein>
    <recommendedName>
        <fullName evidence="6 9">5-hydroxyisourate hydrolase</fullName>
        <shortName evidence="9">HIU hydrolase</shortName>
        <shortName evidence="9">HIUHase</shortName>
        <ecNumber evidence="5 9">3.5.2.17</ecNumber>
    </recommendedName>
</protein>
<comment type="catalytic activity">
    <reaction evidence="1 9">
        <text>5-hydroxyisourate + H2O = 5-hydroxy-2-oxo-4-ureido-2,5-dihydro-1H-imidazole-5-carboxylate + H(+)</text>
        <dbReference type="Rhea" id="RHEA:23736"/>
        <dbReference type="ChEBI" id="CHEBI:15377"/>
        <dbReference type="ChEBI" id="CHEBI:15378"/>
        <dbReference type="ChEBI" id="CHEBI:18072"/>
        <dbReference type="ChEBI" id="CHEBI:58639"/>
        <dbReference type="EC" id="3.5.2.17"/>
    </reaction>
</comment>
<dbReference type="PANTHER" id="PTHR10395:SF7">
    <property type="entry name" value="5-HYDROXYISOURATE HYDROLASE"/>
    <property type="match status" value="1"/>
</dbReference>
<reference evidence="12" key="1">
    <citation type="submission" date="2023-07" db="EMBL/GenBank/DDBJ databases">
        <title>Molecular identification of indigenous halophilic bacteria isolated from red sea cost, biodegradation of synthetic dyes and assessment of degraded metabolite toxicity.</title>
        <authorList>
            <person name="Chaieb K."/>
            <person name="Altayb H.N."/>
        </authorList>
    </citation>
    <scope>NUCLEOTIDE SEQUENCE [LARGE SCALE GENOMIC DNA]</scope>
    <source>
        <strain evidence="12">K20</strain>
    </source>
</reference>
<dbReference type="EMBL" id="JAIWIU010000105">
    <property type="protein sequence ID" value="MCA2017442.1"/>
    <property type="molecule type" value="Genomic_DNA"/>
</dbReference>
<dbReference type="InterPro" id="IPR023416">
    <property type="entry name" value="Transthyretin/HIU_hydrolase_d"/>
</dbReference>
<evidence type="ECO:0000256" key="8">
    <source>
        <dbReference type="ARBA" id="ARBA00022801"/>
    </source>
</evidence>
<comment type="similarity">
    <text evidence="3 9">Belongs to the transthyretin family. 5-hydroxyisourate hydrolase subfamily.</text>
</comment>
<evidence type="ECO:0000313" key="12">
    <source>
        <dbReference type="Proteomes" id="UP001199044"/>
    </source>
</evidence>
<evidence type="ECO:0000256" key="1">
    <source>
        <dbReference type="ARBA" id="ARBA00001043"/>
    </source>
</evidence>
<evidence type="ECO:0000256" key="4">
    <source>
        <dbReference type="ARBA" id="ARBA00011881"/>
    </source>
</evidence>
<dbReference type="PRINTS" id="PR00189">
    <property type="entry name" value="TRNSTHYRETIN"/>
</dbReference>
<dbReference type="Gene3D" id="2.60.40.180">
    <property type="entry name" value="Transthyretin/hydroxyisourate hydrolase domain"/>
    <property type="match status" value="1"/>
</dbReference>
<comment type="function">
    <text evidence="2">Catalyzes the hydrolysis of 5-hydroxyisourate (HIU) to 2-oxo-4-hydroxy-4-carboxy-5-ureidoimidazoline (OHCU).</text>
</comment>